<dbReference type="Proteomes" id="UP000198619">
    <property type="component" value="Unassembled WGS sequence"/>
</dbReference>
<dbReference type="EMBL" id="FOKI01000014">
    <property type="protein sequence ID" value="SFB14215.1"/>
    <property type="molecule type" value="Genomic_DNA"/>
</dbReference>
<dbReference type="InterPro" id="IPR012504">
    <property type="entry name" value="Spore_YabP"/>
</dbReference>
<accession>A0A1I0YLC6</accession>
<proteinExistence type="predicted"/>
<keyword evidence="2" id="KW-1185">Reference proteome</keyword>
<evidence type="ECO:0000313" key="2">
    <source>
        <dbReference type="Proteomes" id="UP000198619"/>
    </source>
</evidence>
<dbReference type="Gene3D" id="2.60.40.2000">
    <property type="match status" value="1"/>
</dbReference>
<dbReference type="STRING" id="84698.SAMN04488528_10145"/>
<dbReference type="GO" id="GO:0030435">
    <property type="term" value="P:sporulation resulting in formation of a cellular spore"/>
    <property type="evidence" value="ECO:0007669"/>
    <property type="project" value="InterPro"/>
</dbReference>
<dbReference type="AlphaFoldDB" id="A0A1I0YLC6"/>
<protein>
    <submittedName>
        <fullName evidence="1">Sporulation protein YabP</fullName>
    </submittedName>
</protein>
<dbReference type="RefSeq" id="WP_090041112.1">
    <property type="nucleotide sequence ID" value="NZ_FOKI01000014.1"/>
</dbReference>
<name>A0A1I0YLC6_9CLOT</name>
<dbReference type="Pfam" id="PF07873">
    <property type="entry name" value="YabP"/>
    <property type="match status" value="1"/>
</dbReference>
<dbReference type="InterPro" id="IPR022476">
    <property type="entry name" value="Spore_YabP/YqfC"/>
</dbReference>
<dbReference type="PIRSF" id="PIRSF011576">
    <property type="entry name" value="YabP"/>
    <property type="match status" value="1"/>
</dbReference>
<evidence type="ECO:0000313" key="1">
    <source>
        <dbReference type="EMBL" id="SFB14215.1"/>
    </source>
</evidence>
<reference evidence="1 2" key="1">
    <citation type="submission" date="2016-10" db="EMBL/GenBank/DDBJ databases">
        <authorList>
            <person name="de Groot N.N."/>
        </authorList>
    </citation>
    <scope>NUCLEOTIDE SEQUENCE [LARGE SCALE GENOMIC DNA]</scope>
    <source>
        <strain evidence="1 2">DSM 12271</strain>
    </source>
</reference>
<organism evidence="1 2">
    <name type="scientific">Clostridium frigidicarnis</name>
    <dbReference type="NCBI Taxonomy" id="84698"/>
    <lineage>
        <taxon>Bacteria</taxon>
        <taxon>Bacillati</taxon>
        <taxon>Bacillota</taxon>
        <taxon>Clostridia</taxon>
        <taxon>Eubacteriales</taxon>
        <taxon>Clostridiaceae</taxon>
        <taxon>Clostridium</taxon>
    </lineage>
</organism>
<sequence>MDINKDVKIEDKKSNLFMESRKKISLTGVVEVLSFDEEKIILNTVLGGLVIKGKKLKMHKLDVQNGDVIIVGNINSCIYSDVEAKKNNEGFLRRLFK</sequence>
<dbReference type="InterPro" id="IPR038705">
    <property type="entry name" value="YabP_sf"/>
</dbReference>
<dbReference type="NCBIfam" id="TIGR02892">
    <property type="entry name" value="spore_yabP"/>
    <property type="match status" value="1"/>
</dbReference>
<dbReference type="OrthoDB" id="9795125at2"/>
<gene>
    <name evidence="1" type="ORF">SAMN04488528_10145</name>
</gene>